<accession>A0ABS8YIN0</accession>
<dbReference type="InterPro" id="IPR041307">
    <property type="entry name" value="WcbI"/>
</dbReference>
<gene>
    <name evidence="2" type="ORF">LQV63_13460</name>
</gene>
<dbReference type="RefSeq" id="WP_233697079.1">
    <property type="nucleotide sequence ID" value="NZ_JAJNBZ010000009.1"/>
</dbReference>
<sequence length="279" mass="32341">MKNCIVFGNCHGFPIRRYLASSRTFQQSYQLVDVPPIQACNQAIGVGDHLLNQCDVFIYQRTSSAFGPYLSTEYLLSRLPERCKRISIGNAYFMPYYPQFTPDNKEPLFGYGDQNVIQLLQGGVSKERIVTLLSDEQFYSSQDLKQMYANFMADLRTREVGIDIPLTDFIERHYRESHLFCTVCHPRYHIIRYLAMNILERLGISGQEVAHVLHDVDFIDLIHPIYPSVIKHLDLRFVRPGDRKYTLGSEMLTFPEYISRYVDYHSHPQQNGSMSCSIS</sequence>
<dbReference type="Gene3D" id="3.40.50.12080">
    <property type="match status" value="2"/>
</dbReference>
<comment type="caution">
    <text evidence="2">The sequence shown here is derived from an EMBL/GenBank/DDBJ whole genome shotgun (WGS) entry which is preliminary data.</text>
</comment>
<reference evidence="2 3" key="1">
    <citation type="submission" date="2021-11" db="EMBL/GenBank/DDBJ databases">
        <title>Draft genome sequence of Paenibacillus profundus YoMME, a new Gram-positive bacteria with exoelectrogenic properties.</title>
        <authorList>
            <person name="Hubenova Y."/>
            <person name="Hubenova E."/>
            <person name="Manasiev Y."/>
            <person name="Peykov S."/>
            <person name="Mitov M."/>
        </authorList>
    </citation>
    <scope>NUCLEOTIDE SEQUENCE [LARGE SCALE GENOMIC DNA]</scope>
    <source>
        <strain evidence="2 3">YoMME</strain>
    </source>
</reference>
<dbReference type="Proteomes" id="UP001199916">
    <property type="component" value="Unassembled WGS sequence"/>
</dbReference>
<keyword evidence="3" id="KW-1185">Reference proteome</keyword>
<protein>
    <recommendedName>
        <fullName evidence="1">Polysaccharide biosynthesis enzyme WcbI domain-containing protein</fullName>
    </recommendedName>
</protein>
<dbReference type="EMBL" id="JAJNBZ010000009">
    <property type="protein sequence ID" value="MCE5170318.1"/>
    <property type="molecule type" value="Genomic_DNA"/>
</dbReference>
<proteinExistence type="predicted"/>
<name>A0ABS8YIN0_9BACL</name>
<evidence type="ECO:0000313" key="2">
    <source>
        <dbReference type="EMBL" id="MCE5170318.1"/>
    </source>
</evidence>
<evidence type="ECO:0000313" key="3">
    <source>
        <dbReference type="Proteomes" id="UP001199916"/>
    </source>
</evidence>
<organism evidence="2 3">
    <name type="scientific">Paenibacillus profundus</name>
    <dbReference type="NCBI Taxonomy" id="1173085"/>
    <lineage>
        <taxon>Bacteria</taxon>
        <taxon>Bacillati</taxon>
        <taxon>Bacillota</taxon>
        <taxon>Bacilli</taxon>
        <taxon>Bacillales</taxon>
        <taxon>Paenibacillaceae</taxon>
        <taxon>Paenibacillus</taxon>
    </lineage>
</organism>
<evidence type="ECO:0000259" key="1">
    <source>
        <dbReference type="Pfam" id="PF18588"/>
    </source>
</evidence>
<feature type="domain" description="Polysaccharide biosynthesis enzyme WcbI" evidence="1">
    <location>
        <begin position="3"/>
        <end position="206"/>
    </location>
</feature>
<dbReference type="Pfam" id="PF18588">
    <property type="entry name" value="WcbI"/>
    <property type="match status" value="1"/>
</dbReference>